<comment type="caution">
    <text evidence="3">The sequence shown here is derived from an EMBL/GenBank/DDBJ whole genome shotgun (WGS) entry which is preliminary data.</text>
</comment>
<evidence type="ECO:0000313" key="3">
    <source>
        <dbReference type="EMBL" id="MFC4824384.1"/>
    </source>
</evidence>
<evidence type="ECO:0000259" key="2">
    <source>
        <dbReference type="Pfam" id="PF13458"/>
    </source>
</evidence>
<dbReference type="Proteomes" id="UP001595945">
    <property type="component" value="Unassembled WGS sequence"/>
</dbReference>
<dbReference type="GeneID" id="73044932"/>
<dbReference type="Gene3D" id="3.40.50.2300">
    <property type="match status" value="2"/>
</dbReference>
<dbReference type="RefSeq" id="WP_254269872.1">
    <property type="nucleotide sequence ID" value="NZ_CP100400.1"/>
</dbReference>
<evidence type="ECO:0000313" key="4">
    <source>
        <dbReference type="Proteomes" id="UP001595945"/>
    </source>
</evidence>
<feature type="domain" description="Leucine-binding protein" evidence="2">
    <location>
        <begin position="38"/>
        <end position="343"/>
    </location>
</feature>
<dbReference type="PANTHER" id="PTHR30483">
    <property type="entry name" value="LEUCINE-SPECIFIC-BINDING PROTEIN"/>
    <property type="match status" value="1"/>
</dbReference>
<dbReference type="AlphaFoldDB" id="A0ABD5Q1I8"/>
<dbReference type="EMBL" id="JBHSHT010000001">
    <property type="protein sequence ID" value="MFC4824384.1"/>
    <property type="molecule type" value="Genomic_DNA"/>
</dbReference>
<reference evidence="3 4" key="1">
    <citation type="journal article" date="2019" name="Int. J. Syst. Evol. Microbiol.">
        <title>The Global Catalogue of Microorganisms (GCM) 10K type strain sequencing project: providing services to taxonomists for standard genome sequencing and annotation.</title>
        <authorList>
            <consortium name="The Broad Institute Genomics Platform"/>
            <consortium name="The Broad Institute Genome Sequencing Center for Infectious Disease"/>
            <person name="Wu L."/>
            <person name="Ma J."/>
        </authorList>
    </citation>
    <scope>NUCLEOTIDE SEQUENCE [LARGE SCALE GENOMIC DNA]</scope>
    <source>
        <strain evidence="3 4">XZYJ18</strain>
    </source>
</reference>
<gene>
    <name evidence="3" type="ORF">ACFO9K_08915</name>
</gene>
<protein>
    <submittedName>
        <fullName evidence="3">ABC transporter substrate-binding protein</fullName>
    </submittedName>
</protein>
<proteinExistence type="predicted"/>
<dbReference type="SUPFAM" id="SSF53822">
    <property type="entry name" value="Periplasmic binding protein-like I"/>
    <property type="match status" value="1"/>
</dbReference>
<evidence type="ECO:0000256" key="1">
    <source>
        <dbReference type="ARBA" id="ARBA00022729"/>
    </source>
</evidence>
<dbReference type="PROSITE" id="PS51257">
    <property type="entry name" value="PROKAR_LIPOPROTEIN"/>
    <property type="match status" value="1"/>
</dbReference>
<keyword evidence="4" id="KW-1185">Reference proteome</keyword>
<organism evidence="3 4">
    <name type="scientific">Halorussus aquaticus</name>
    <dbReference type="NCBI Taxonomy" id="2953748"/>
    <lineage>
        <taxon>Archaea</taxon>
        <taxon>Methanobacteriati</taxon>
        <taxon>Methanobacteriota</taxon>
        <taxon>Stenosarchaea group</taxon>
        <taxon>Halobacteria</taxon>
        <taxon>Halobacteriales</taxon>
        <taxon>Haladaptataceae</taxon>
        <taxon>Halorussus</taxon>
    </lineage>
</organism>
<keyword evidence="1" id="KW-0732">Signal</keyword>
<name>A0ABD5Q1I8_9EURY</name>
<dbReference type="PANTHER" id="PTHR30483:SF6">
    <property type="entry name" value="PERIPLASMIC BINDING PROTEIN OF ABC TRANSPORTER FOR NATURAL AMINO ACIDS"/>
    <property type="match status" value="1"/>
</dbReference>
<dbReference type="Pfam" id="PF13458">
    <property type="entry name" value="Peripla_BP_6"/>
    <property type="match status" value="1"/>
</dbReference>
<dbReference type="InterPro" id="IPR028081">
    <property type="entry name" value="Leu-bd"/>
</dbReference>
<dbReference type="InterPro" id="IPR028082">
    <property type="entry name" value="Peripla_BP_I"/>
</dbReference>
<accession>A0ABD5Q1I8</accession>
<sequence>MHSNYSRRSYLARSGVALAGVGSLSGCLGTLRGGRGTVTFGSILPTSMDGLLGELGTAHTKAVEQAVADVREAGGPLDSDVELRTHDSKVDGETAVGGCEKLVSAGAVGFVGALVSDVSLVLADFVSENDIVQVSPSSTTPTLAARGYNDDVKFAGRTAPNDIQQAFVMAKALNDDKHVGADDVAILYLNNAFGNSLAQEVAAAFDGKVTDQVTFEAGKDSYDDTIAQVTGDDPDAIAVVSSPGSTKGVLQRGVESGYEGDWVLSAGLIPEAPPRYFEGLYGATMASQRSTGAQKLAQKLGDIAPLPPYTQHAYDALFLQALAVERAGEATPKAVAKNLRAVSGGRGHTVTVGEFGRAKQLLDAGREINYEGASSSVDLNENLEPLNPYVIQRVRGGTVRELELVKTSFFEEATDE</sequence>
<dbReference type="InterPro" id="IPR051010">
    <property type="entry name" value="BCAA_transport"/>
</dbReference>